<organism evidence="1 2">
    <name type="scientific">Gordonia rhizosphera NBRC 16068</name>
    <dbReference type="NCBI Taxonomy" id="1108045"/>
    <lineage>
        <taxon>Bacteria</taxon>
        <taxon>Bacillati</taxon>
        <taxon>Actinomycetota</taxon>
        <taxon>Actinomycetes</taxon>
        <taxon>Mycobacteriales</taxon>
        <taxon>Gordoniaceae</taxon>
        <taxon>Gordonia</taxon>
    </lineage>
</organism>
<dbReference type="Proteomes" id="UP000008363">
    <property type="component" value="Unassembled WGS sequence"/>
</dbReference>
<comment type="caution">
    <text evidence="1">The sequence shown here is derived from an EMBL/GenBank/DDBJ whole genome shotgun (WGS) entry which is preliminary data.</text>
</comment>
<dbReference type="EMBL" id="BAHC01000085">
    <property type="protein sequence ID" value="GAB90134.1"/>
    <property type="molecule type" value="Genomic_DNA"/>
</dbReference>
<keyword evidence="2" id="KW-1185">Reference proteome</keyword>
<proteinExistence type="predicted"/>
<gene>
    <name evidence="1" type="ORF">GORHZ_085_00010</name>
</gene>
<reference evidence="1 2" key="1">
    <citation type="submission" date="2012-08" db="EMBL/GenBank/DDBJ databases">
        <title>Whole genome shotgun sequence of Gordonia rhizosphera NBRC 16068.</title>
        <authorList>
            <person name="Takarada H."/>
            <person name="Isaki S."/>
            <person name="Hosoyama A."/>
            <person name="Tsuchikane K."/>
            <person name="Katsumata H."/>
            <person name="Baba S."/>
            <person name="Ohji S."/>
            <person name="Yamazaki S."/>
            <person name="Fujita N."/>
        </authorList>
    </citation>
    <scope>NUCLEOTIDE SEQUENCE [LARGE SCALE GENOMIC DNA]</scope>
    <source>
        <strain evidence="1 2">NBRC 16068</strain>
    </source>
</reference>
<accession>K6WU98</accession>
<sequence length="109" mass="11827">MPWPQVKHAFYLAQINEECALTWDDSNCRSLNPPSPSSTIQVGKFTGFYPSASANGTGKVGVARPEWLPGWLQFESVSWWGSACSSTCDPGVTGVSGTPSEYRWAILSP</sequence>
<dbReference type="AlphaFoldDB" id="K6WU98"/>
<protein>
    <submittedName>
        <fullName evidence="1">Uncharacterized protein</fullName>
    </submittedName>
</protein>
<name>K6WU98_9ACTN</name>
<evidence type="ECO:0000313" key="1">
    <source>
        <dbReference type="EMBL" id="GAB90134.1"/>
    </source>
</evidence>
<evidence type="ECO:0000313" key="2">
    <source>
        <dbReference type="Proteomes" id="UP000008363"/>
    </source>
</evidence>